<dbReference type="Gene3D" id="2.130.10.10">
    <property type="entry name" value="YVTN repeat-like/Quinoprotein amine dehydrogenase"/>
    <property type="match status" value="2"/>
</dbReference>
<dbReference type="GO" id="GO:0043130">
    <property type="term" value="F:ubiquitin binding"/>
    <property type="evidence" value="ECO:0007669"/>
    <property type="project" value="TreeGrafter"/>
</dbReference>
<dbReference type="EMBL" id="CP138898">
    <property type="protein sequence ID" value="WPK26714.1"/>
    <property type="molecule type" value="Genomic_DNA"/>
</dbReference>
<proteinExistence type="inferred from homology"/>
<protein>
    <submittedName>
        <fullName evidence="5">Uncharacterized protein</fullName>
    </submittedName>
</protein>
<dbReference type="InterPro" id="IPR001680">
    <property type="entry name" value="WD40_rpt"/>
</dbReference>
<dbReference type="InterPro" id="IPR036322">
    <property type="entry name" value="WD40_repeat_dom_sf"/>
</dbReference>
<dbReference type="Pfam" id="PF11816">
    <property type="entry name" value="DUF3337"/>
    <property type="match status" value="1"/>
</dbReference>
<feature type="repeat" description="WD" evidence="4">
    <location>
        <begin position="246"/>
        <end position="285"/>
    </location>
</feature>
<comment type="similarity">
    <text evidence="1">Belongs to the WD repeat WDR48 family.</text>
</comment>
<dbReference type="SUPFAM" id="SSF50978">
    <property type="entry name" value="WD40 repeat-like"/>
    <property type="match status" value="1"/>
</dbReference>
<accession>A0AAX4HDL6</accession>
<sequence length="1038" mass="117056">MSRVRRAFAYVLGDSCNQENHILPINAMQYSHARRQLYTGGRDGVIKVWDCDQSAVATEDAPACLESYDETADVDEKMLKLETAILSNPLAHKRPHNMYATSSSKSHNVHYDWINDLKLVNDDRHIVSASSDLSLKLVDLDSSENPVQRFLNVHTDYIQKLSSIPSQKTLVSGGLDGTVVIWDLATLKPITQFCNANYNDPDQPTSIYALSNDNKNLVSVGGPDALINIYDQRVSSSGGSNLLWKLVGHQDTVRCLIMNSQYILSGSSDTSVKLWDLRNLSIYKSFEFHDDAVWNVCTAATSDPGLQLSSISDFKEFYSGDKAGNIVKTDLNYLSTHSHYDEPDPYGRSGFSSSDMAAIDEKLGVSTLVAKTEYPVVALCAENDTSLFVSTYASLDRYHIPDTRQLSKYQYLRACVDYADQICAQMDDDVSSGLDLATTDHSELDSDFYDIVSHLSMDLTNLEIQSALSGAKNPATAAMNDDASCDTIEHLSMFLDFNGGPSAEYVNVYKDQDGAVGDNTGLDLVVDKTPVEILLYPVPATNIVTIPFNKGAFQTLPVTPRSVISKRMLNNKRQIFALYCNGDIIIWDIVIGKQVKVYESGLNVPLTTDETREYQKRMDDLFEKYQSKECLSNWCEVNIRAGKLLVSLSESYFNNVEVYYDELLRDYPFLDINTTTASKMKKIRASPDDRFWISRILLNSIFDNYARFELEADKRLREALQQITKRPDLLTASSETVLATNDEGSRRRKLFSKMSSSSRQNSSNKVPMSASVSIASNISDITTDLTQLDEISGTVPSTLSSDCVLKILLFNKHYYREFYNTQGGKKMVKSLLKLYSDDLFNEEEDFEHRPLIAPEHFPPGLTFFIFEVSPDLGNFRDLCSFTMEDISSGLANKLLLVHELRLSLPRWMGKPILQNKYPMKELPKVAFQLFEIDYATLPANLKIQGKSQKKIKKLPMLESAIKLTSHSMLRVNKILMFVVEKFGLKTPEMKNKMRAIDWLVLECRGVQLEPTMTLQTIKTSIWKSSADVELYFRRKYDD</sequence>
<dbReference type="InterPro" id="IPR021772">
    <property type="entry name" value="WDR48/Bun107"/>
</dbReference>
<dbReference type="InterPro" id="IPR051246">
    <property type="entry name" value="WDR48"/>
</dbReference>
<keyword evidence="6" id="KW-1185">Reference proteome</keyword>
<gene>
    <name evidence="5" type="ORF">PUMCH_004074</name>
</gene>
<dbReference type="InterPro" id="IPR015943">
    <property type="entry name" value="WD40/YVTN_repeat-like_dom_sf"/>
</dbReference>
<dbReference type="PROSITE" id="PS00678">
    <property type="entry name" value="WD_REPEATS_1"/>
    <property type="match status" value="2"/>
</dbReference>
<dbReference type="PRINTS" id="PR00320">
    <property type="entry name" value="GPROTEINBRPT"/>
</dbReference>
<dbReference type="PANTHER" id="PTHR19862">
    <property type="entry name" value="WD REPEAT-CONTAINING PROTEIN 48"/>
    <property type="match status" value="1"/>
</dbReference>
<evidence type="ECO:0000256" key="4">
    <source>
        <dbReference type="PROSITE-ProRule" id="PRU00221"/>
    </source>
</evidence>
<dbReference type="GeneID" id="88175136"/>
<dbReference type="AlphaFoldDB" id="A0AAX4HDL6"/>
<dbReference type="InterPro" id="IPR019775">
    <property type="entry name" value="WD40_repeat_CS"/>
</dbReference>
<reference evidence="5 6" key="1">
    <citation type="submission" date="2023-10" db="EMBL/GenBank/DDBJ databases">
        <title>Draft Genome Sequence of Candida saopaulonensis from a very Premature Infant with Sepsis.</title>
        <authorList>
            <person name="Ning Y."/>
            <person name="Dai R."/>
            <person name="Xiao M."/>
            <person name="Xu Y."/>
            <person name="Yan Q."/>
            <person name="Zhang L."/>
        </authorList>
    </citation>
    <scope>NUCLEOTIDE SEQUENCE [LARGE SCALE GENOMIC DNA]</scope>
    <source>
        <strain evidence="5 6">19XY460</strain>
    </source>
</reference>
<evidence type="ECO:0000256" key="3">
    <source>
        <dbReference type="ARBA" id="ARBA00022737"/>
    </source>
</evidence>
<dbReference type="GO" id="GO:0000724">
    <property type="term" value="P:double-strand break repair via homologous recombination"/>
    <property type="evidence" value="ECO:0007669"/>
    <property type="project" value="TreeGrafter"/>
</dbReference>
<feature type="repeat" description="WD" evidence="4">
    <location>
        <begin position="151"/>
        <end position="192"/>
    </location>
</feature>
<keyword evidence="2 4" id="KW-0853">WD repeat</keyword>
<dbReference type="RefSeq" id="XP_062879094.1">
    <property type="nucleotide sequence ID" value="XM_063023024.1"/>
</dbReference>
<dbReference type="KEGG" id="asau:88175136"/>
<dbReference type="PROSITE" id="PS50082">
    <property type="entry name" value="WD_REPEATS_2"/>
    <property type="match status" value="3"/>
</dbReference>
<name>A0AAX4HDL6_9ASCO</name>
<dbReference type="PROSITE" id="PS50294">
    <property type="entry name" value="WD_REPEATS_REGION"/>
    <property type="match status" value="3"/>
</dbReference>
<evidence type="ECO:0000256" key="2">
    <source>
        <dbReference type="ARBA" id="ARBA00022574"/>
    </source>
</evidence>
<evidence type="ECO:0000313" key="6">
    <source>
        <dbReference type="Proteomes" id="UP001338582"/>
    </source>
</evidence>
<organism evidence="5 6">
    <name type="scientific">Australozyma saopauloensis</name>
    <dbReference type="NCBI Taxonomy" id="291208"/>
    <lineage>
        <taxon>Eukaryota</taxon>
        <taxon>Fungi</taxon>
        <taxon>Dikarya</taxon>
        <taxon>Ascomycota</taxon>
        <taxon>Saccharomycotina</taxon>
        <taxon>Pichiomycetes</taxon>
        <taxon>Metschnikowiaceae</taxon>
        <taxon>Australozyma</taxon>
    </lineage>
</organism>
<keyword evidence="3" id="KW-0677">Repeat</keyword>
<evidence type="ECO:0000313" key="5">
    <source>
        <dbReference type="EMBL" id="WPK26714.1"/>
    </source>
</evidence>
<feature type="repeat" description="WD" evidence="4">
    <location>
        <begin position="18"/>
        <end position="59"/>
    </location>
</feature>
<dbReference type="SMART" id="SM00320">
    <property type="entry name" value="WD40"/>
    <property type="match status" value="5"/>
</dbReference>
<dbReference type="Proteomes" id="UP001338582">
    <property type="component" value="Chromosome 5"/>
</dbReference>
<dbReference type="Pfam" id="PF00400">
    <property type="entry name" value="WD40"/>
    <property type="match status" value="3"/>
</dbReference>
<dbReference type="InterPro" id="IPR020472">
    <property type="entry name" value="WD40_PAC1"/>
</dbReference>
<dbReference type="PANTHER" id="PTHR19862:SF14">
    <property type="entry name" value="WD REPEAT-CONTAINING PROTEIN 48"/>
    <property type="match status" value="1"/>
</dbReference>
<evidence type="ECO:0000256" key="1">
    <source>
        <dbReference type="ARBA" id="ARBA00006917"/>
    </source>
</evidence>